<feature type="region of interest" description="Disordered" evidence="1">
    <location>
        <begin position="561"/>
        <end position="651"/>
    </location>
</feature>
<feature type="region of interest" description="Disordered" evidence="1">
    <location>
        <begin position="750"/>
        <end position="778"/>
    </location>
</feature>
<feature type="compositionally biased region" description="Low complexity" evidence="1">
    <location>
        <begin position="508"/>
        <end position="518"/>
    </location>
</feature>
<feature type="compositionally biased region" description="Polar residues" evidence="1">
    <location>
        <begin position="450"/>
        <end position="460"/>
    </location>
</feature>
<name>A0A5E8BFL9_9ASCO</name>
<feature type="region of interest" description="Disordered" evidence="1">
    <location>
        <begin position="351"/>
        <end position="376"/>
    </location>
</feature>
<evidence type="ECO:0000256" key="1">
    <source>
        <dbReference type="SAM" id="MobiDB-lite"/>
    </source>
</evidence>
<sequence>MQSDQFLHNALNNSVLDSIVGTCAIQLLQYDAATLHLSTQDISSHSFLKSQKRLYRELKPQRCPIEPQHAVFTPQKILSFDVPQKENIETFIQANHIFELSDCKNNRSSNLGHHRSYRNNVHVTSYDLASSFTESSPFKYALVFCKSLEPRKKISSNRNSIVRVSKNLKNYESPIKNDEQSRSSHFVLKKRHTQVNFQSSPTVQDYSFKTPTRYSRQNTDKQPSTENRSSYLQPQLEISTLDTVTSTLPFNIRWLKSSQSNVETFVILFSQKRKRKIWKRLLLESFGIKVLNLNRTIYKNANGELDEELIESFSHSGDLEASKKKYSSESGLKYNDSHEKLSYDPQLCNEPPYSHNHFNKSPPEISGPSISTQDSPEKYEQYIKNQQNGILGMGIHYKNKDGIIVDVADNNFQLSKSNTTISKNTGQKHSTDETLYQNFGEEQLYKSISVTKSKTPTGTDDTWVDPVKPLNISKKNKNNDRYESSSQQSIHSKTKTLQSPFSPKGKNKLSSNKLSSNKFSETPLPPLPNPPPVEPELVSTINVETESNLNSNYESEIVNPVTPELNESPSDTSNDSHGFSYISPQTTPPSLTTSPSPSSPSSSPHHTEAKNSKHLDLSPSIEIYPGEPLQNFPGTQPPPRRSSLAKSQKKEHLPQLLPDVFNEHQYIRPATVDQLAPISKDFIVSSSHDNIYCSDPSEDLAFVNAQKNKNKHFRFNSRPESLLLTPQDKFDQELAQLTLSRELLLSSTKRSKSPESLSHSSEVSVSPSSSYRRRSGVSTISSTSSISPEVLKVPTVKDWAVTNMMVINGMIDIPTKSSNEFDVKTMDTEEVIYCSLPKWHALSPPISPQPPKFRLPEIPERPELEGMITPFPRINV</sequence>
<evidence type="ECO:0000313" key="3">
    <source>
        <dbReference type="Proteomes" id="UP000398389"/>
    </source>
</evidence>
<feature type="compositionally biased region" description="Pro residues" evidence="1">
    <location>
        <begin position="523"/>
        <end position="534"/>
    </location>
</feature>
<accession>A0A5E8BFL9</accession>
<feature type="compositionally biased region" description="Polar residues" evidence="1">
    <location>
        <begin position="484"/>
        <end position="501"/>
    </location>
</feature>
<evidence type="ECO:0000313" key="2">
    <source>
        <dbReference type="EMBL" id="VVT50434.1"/>
    </source>
</evidence>
<protein>
    <submittedName>
        <fullName evidence="2">Uncharacterized protein</fullName>
    </submittedName>
</protein>
<proteinExistence type="predicted"/>
<organism evidence="2 3">
    <name type="scientific">Magnusiomyces paraingens</name>
    <dbReference type="NCBI Taxonomy" id="2606893"/>
    <lineage>
        <taxon>Eukaryota</taxon>
        <taxon>Fungi</taxon>
        <taxon>Dikarya</taxon>
        <taxon>Ascomycota</taxon>
        <taxon>Saccharomycotina</taxon>
        <taxon>Dipodascomycetes</taxon>
        <taxon>Dipodascales</taxon>
        <taxon>Dipodascaceae</taxon>
        <taxon>Magnusiomyces</taxon>
    </lineage>
</organism>
<keyword evidence="3" id="KW-1185">Reference proteome</keyword>
<feature type="compositionally biased region" description="Basic and acidic residues" evidence="1">
    <location>
        <begin position="605"/>
        <end position="616"/>
    </location>
</feature>
<feature type="region of interest" description="Disordered" evidence="1">
    <location>
        <begin position="450"/>
        <end position="536"/>
    </location>
</feature>
<dbReference type="GeneID" id="43581579"/>
<feature type="compositionally biased region" description="Polar residues" evidence="1">
    <location>
        <begin position="565"/>
        <end position="577"/>
    </location>
</feature>
<feature type="region of interest" description="Disordered" evidence="1">
    <location>
        <begin position="203"/>
        <end position="232"/>
    </location>
</feature>
<feature type="compositionally biased region" description="Low complexity" evidence="1">
    <location>
        <begin position="583"/>
        <end position="604"/>
    </location>
</feature>
<gene>
    <name evidence="2" type="ORF">SAPINGB_P002761</name>
</gene>
<dbReference type="RefSeq" id="XP_031853370.1">
    <property type="nucleotide sequence ID" value="XM_031997479.1"/>
</dbReference>
<dbReference type="AlphaFoldDB" id="A0A5E8BFL9"/>
<dbReference type="EMBL" id="CABVLU010000002">
    <property type="protein sequence ID" value="VVT50434.1"/>
    <property type="molecule type" value="Genomic_DNA"/>
</dbReference>
<reference evidence="2 3" key="1">
    <citation type="submission" date="2019-09" db="EMBL/GenBank/DDBJ databases">
        <authorList>
            <person name="Brejova B."/>
        </authorList>
    </citation>
    <scope>NUCLEOTIDE SEQUENCE [LARGE SCALE GENOMIC DNA]</scope>
</reference>
<dbReference type="Proteomes" id="UP000398389">
    <property type="component" value="Unassembled WGS sequence"/>
</dbReference>